<reference evidence="1 2" key="1">
    <citation type="submission" date="2013-08" db="EMBL/GenBank/DDBJ databases">
        <authorList>
            <person name="Weinstock G."/>
            <person name="Sodergren E."/>
            <person name="Wylie T."/>
            <person name="Fulton L."/>
            <person name="Fulton R."/>
            <person name="Fronick C."/>
            <person name="O'Laughlin M."/>
            <person name="Godfrey J."/>
            <person name="Miner T."/>
            <person name="Herter B."/>
            <person name="Appelbaum E."/>
            <person name="Cordes M."/>
            <person name="Lek S."/>
            <person name="Wollam A."/>
            <person name="Pepin K.H."/>
            <person name="Palsikar V.B."/>
            <person name="Mitreva M."/>
            <person name="Wilson R.K."/>
        </authorList>
    </citation>
    <scope>NUCLEOTIDE SEQUENCE [LARGE SCALE GENOMIC DNA]</scope>
    <source>
        <strain evidence="1 2">ATCC 12856</strain>
    </source>
</reference>
<evidence type="ECO:0000313" key="2">
    <source>
        <dbReference type="Proteomes" id="UP000016511"/>
    </source>
</evidence>
<dbReference type="EMBL" id="AWSJ01000079">
    <property type="protein sequence ID" value="ERI10681.1"/>
    <property type="molecule type" value="Genomic_DNA"/>
</dbReference>
<dbReference type="HOGENOM" id="CLU_2969253_0_0_9"/>
<sequence length="58" mass="6741">MLQNRAAVYRFHSGHTYREKCLEASPFLPELVVFVDEVPLTGCQTEQSLLLLFRFIIL</sequence>
<proteinExistence type="predicted"/>
<accession>U1YIS1</accession>
<dbReference type="STRING" id="649747.HMPREF0083_01215"/>
<protein>
    <submittedName>
        <fullName evidence="1">Uncharacterized protein</fullName>
    </submittedName>
</protein>
<dbReference type="Proteomes" id="UP000016511">
    <property type="component" value="Unassembled WGS sequence"/>
</dbReference>
<name>U1YIS1_ANEAE</name>
<comment type="caution">
    <text evidence="1">The sequence shown here is derived from an EMBL/GenBank/DDBJ whole genome shotgun (WGS) entry which is preliminary data.</text>
</comment>
<keyword evidence="2" id="KW-1185">Reference proteome</keyword>
<dbReference type="AlphaFoldDB" id="U1YIS1"/>
<organism evidence="1 2">
    <name type="scientific">Aneurinibacillus aneurinilyticus ATCC 12856</name>
    <dbReference type="NCBI Taxonomy" id="649747"/>
    <lineage>
        <taxon>Bacteria</taxon>
        <taxon>Bacillati</taxon>
        <taxon>Bacillota</taxon>
        <taxon>Bacilli</taxon>
        <taxon>Bacillales</taxon>
        <taxon>Paenibacillaceae</taxon>
        <taxon>Aneurinibacillus group</taxon>
        <taxon>Aneurinibacillus</taxon>
    </lineage>
</organism>
<gene>
    <name evidence="1" type="ORF">HMPREF0083_01215</name>
</gene>
<evidence type="ECO:0000313" key="1">
    <source>
        <dbReference type="EMBL" id="ERI10681.1"/>
    </source>
</evidence>